<dbReference type="SUPFAM" id="SSF46785">
    <property type="entry name" value="Winged helix' DNA-binding domain"/>
    <property type="match status" value="1"/>
</dbReference>
<evidence type="ECO:0000256" key="3">
    <source>
        <dbReference type="ARBA" id="ARBA00023125"/>
    </source>
</evidence>
<evidence type="ECO:0000256" key="4">
    <source>
        <dbReference type="ARBA" id="ARBA00023163"/>
    </source>
</evidence>
<keyword evidence="2" id="KW-0805">Transcription regulation</keyword>
<comment type="similarity">
    <text evidence="1">Belongs to the LysR transcriptional regulatory family.</text>
</comment>
<dbReference type="Gene3D" id="1.10.10.10">
    <property type="entry name" value="Winged helix-like DNA-binding domain superfamily/Winged helix DNA-binding domain"/>
    <property type="match status" value="1"/>
</dbReference>
<protein>
    <submittedName>
        <fullName evidence="6">LysR family transcriptional regulator</fullName>
    </submittedName>
</protein>
<dbReference type="FunFam" id="1.10.10.10:FF:000001">
    <property type="entry name" value="LysR family transcriptional regulator"/>
    <property type="match status" value="1"/>
</dbReference>
<dbReference type="Pfam" id="PF03466">
    <property type="entry name" value="LysR_substrate"/>
    <property type="match status" value="1"/>
</dbReference>
<reference evidence="6" key="1">
    <citation type="submission" date="2020-10" db="EMBL/GenBank/DDBJ databases">
        <authorList>
            <person name="Gilroy R."/>
        </authorList>
    </citation>
    <scope>NUCLEOTIDE SEQUENCE</scope>
    <source>
        <strain evidence="6">CHK187-14744</strain>
    </source>
</reference>
<dbReference type="InterPro" id="IPR005119">
    <property type="entry name" value="LysR_subst-bd"/>
</dbReference>
<dbReference type="Gene3D" id="3.40.190.290">
    <property type="match status" value="1"/>
</dbReference>
<organism evidence="6 7">
    <name type="scientific">Candidatus Onthocola gallistercoris</name>
    <dbReference type="NCBI Taxonomy" id="2840876"/>
    <lineage>
        <taxon>Bacteria</taxon>
        <taxon>Bacillati</taxon>
        <taxon>Bacillota</taxon>
        <taxon>Bacilli</taxon>
        <taxon>Candidatus Onthocola</taxon>
    </lineage>
</organism>
<dbReference type="EMBL" id="DVLT01000008">
    <property type="protein sequence ID" value="HIU01919.1"/>
    <property type="molecule type" value="Genomic_DNA"/>
</dbReference>
<dbReference type="NCBIfam" id="NF040786">
    <property type="entry name" value="LysR_Sec_metab"/>
    <property type="match status" value="1"/>
</dbReference>
<dbReference type="Proteomes" id="UP000824164">
    <property type="component" value="Unassembled WGS sequence"/>
</dbReference>
<dbReference type="PROSITE" id="PS50931">
    <property type="entry name" value="HTH_LYSR"/>
    <property type="match status" value="1"/>
</dbReference>
<evidence type="ECO:0000259" key="5">
    <source>
        <dbReference type="PROSITE" id="PS50931"/>
    </source>
</evidence>
<dbReference type="InterPro" id="IPR036388">
    <property type="entry name" value="WH-like_DNA-bd_sf"/>
</dbReference>
<dbReference type="InterPro" id="IPR000847">
    <property type="entry name" value="LysR_HTH_N"/>
</dbReference>
<dbReference type="AlphaFoldDB" id="A0A9D1HEU8"/>
<evidence type="ECO:0000313" key="6">
    <source>
        <dbReference type="EMBL" id="HIU01919.1"/>
    </source>
</evidence>
<proteinExistence type="inferred from homology"/>
<dbReference type="SUPFAM" id="SSF53850">
    <property type="entry name" value="Periplasmic binding protein-like II"/>
    <property type="match status" value="1"/>
</dbReference>
<dbReference type="PANTHER" id="PTHR30126:SF64">
    <property type="entry name" value="HTH-TYPE TRANSCRIPTIONAL REGULATOR CITR"/>
    <property type="match status" value="1"/>
</dbReference>
<dbReference type="InterPro" id="IPR047788">
    <property type="entry name" value="LysR-like_Sec_metab"/>
</dbReference>
<dbReference type="PRINTS" id="PR00039">
    <property type="entry name" value="HTHLYSR"/>
</dbReference>
<reference evidence="6" key="2">
    <citation type="journal article" date="2021" name="PeerJ">
        <title>Extensive microbial diversity within the chicken gut microbiome revealed by metagenomics and culture.</title>
        <authorList>
            <person name="Gilroy R."/>
            <person name="Ravi A."/>
            <person name="Getino M."/>
            <person name="Pursley I."/>
            <person name="Horton D.L."/>
            <person name="Alikhan N.F."/>
            <person name="Baker D."/>
            <person name="Gharbi K."/>
            <person name="Hall N."/>
            <person name="Watson M."/>
            <person name="Adriaenssens E.M."/>
            <person name="Foster-Nyarko E."/>
            <person name="Jarju S."/>
            <person name="Secka A."/>
            <person name="Antonio M."/>
            <person name="Oren A."/>
            <person name="Chaudhuri R.R."/>
            <person name="La Ragione R."/>
            <person name="Hildebrand F."/>
            <person name="Pallen M.J."/>
        </authorList>
    </citation>
    <scope>NUCLEOTIDE SEQUENCE</scope>
    <source>
        <strain evidence="6">CHK187-14744</strain>
    </source>
</reference>
<dbReference type="Pfam" id="PF00126">
    <property type="entry name" value="HTH_1"/>
    <property type="match status" value="1"/>
</dbReference>
<evidence type="ECO:0000256" key="2">
    <source>
        <dbReference type="ARBA" id="ARBA00023015"/>
    </source>
</evidence>
<dbReference type="GO" id="GO:0003700">
    <property type="term" value="F:DNA-binding transcription factor activity"/>
    <property type="evidence" value="ECO:0007669"/>
    <property type="project" value="InterPro"/>
</dbReference>
<dbReference type="GO" id="GO:0000976">
    <property type="term" value="F:transcription cis-regulatory region binding"/>
    <property type="evidence" value="ECO:0007669"/>
    <property type="project" value="TreeGrafter"/>
</dbReference>
<evidence type="ECO:0000256" key="1">
    <source>
        <dbReference type="ARBA" id="ARBA00009437"/>
    </source>
</evidence>
<keyword evidence="4" id="KW-0804">Transcription</keyword>
<sequence>MEFRQLEAFAAVADLKSFSKAADHLFISQSTVSSHIKNLENELGKKLIQRTTKSIHLTLEGQTFLQYARRILETKAAAIHALNNTGETVLHIGASTIPSGYLLPHILNRFHKAYPSAYFRIQQGDSREIEEKILDGTIQLGLIGEAHPSSKCVSLPFCTDQLVLATPATDHYLKLKKQSPDIYRLLMEPVIIREQGSGTKKAADRYLDELNIHRQQLNVVAQINDLESIKQMITAGMGVSILSRFSIADLESRGQLIVYPIESAIKRQFYISYMKSHSLPPALQEFIAFTLRFYKS</sequence>
<gene>
    <name evidence="6" type="ORF">IAB63_01545</name>
</gene>
<evidence type="ECO:0000313" key="7">
    <source>
        <dbReference type="Proteomes" id="UP000824164"/>
    </source>
</evidence>
<comment type="caution">
    <text evidence="6">The sequence shown here is derived from an EMBL/GenBank/DDBJ whole genome shotgun (WGS) entry which is preliminary data.</text>
</comment>
<dbReference type="PANTHER" id="PTHR30126">
    <property type="entry name" value="HTH-TYPE TRANSCRIPTIONAL REGULATOR"/>
    <property type="match status" value="1"/>
</dbReference>
<name>A0A9D1HEU8_9FIRM</name>
<feature type="domain" description="HTH lysR-type" evidence="5">
    <location>
        <begin position="1"/>
        <end position="58"/>
    </location>
</feature>
<dbReference type="InterPro" id="IPR036390">
    <property type="entry name" value="WH_DNA-bd_sf"/>
</dbReference>
<keyword evidence="3" id="KW-0238">DNA-binding</keyword>
<accession>A0A9D1HEU8</accession>